<gene>
    <name evidence="6" type="ORF">ET996_00955</name>
</gene>
<dbReference type="AlphaFoldDB" id="A0A4Q9KPC6"/>
<comment type="caution">
    <text evidence="6">The sequence shown here is derived from an EMBL/GenBank/DDBJ whole genome shotgun (WGS) entry which is preliminary data.</text>
</comment>
<dbReference type="Gene3D" id="3.30.70.920">
    <property type="match status" value="1"/>
</dbReference>
<feature type="domain" description="HTH asnC-type" evidence="5">
    <location>
        <begin position="1"/>
        <end position="64"/>
    </location>
</feature>
<dbReference type="PANTHER" id="PTHR30154">
    <property type="entry name" value="LEUCINE-RESPONSIVE REGULATORY PROTEIN"/>
    <property type="match status" value="1"/>
</dbReference>
<dbReference type="SMART" id="SM00344">
    <property type="entry name" value="HTH_ASNC"/>
    <property type="match status" value="1"/>
</dbReference>
<dbReference type="PANTHER" id="PTHR30154:SF0">
    <property type="entry name" value="LEUCINE-RESPONSIVE REGULATORY PROTEIN"/>
    <property type="match status" value="1"/>
</dbReference>
<dbReference type="Pfam" id="PF01037">
    <property type="entry name" value="AsnC_trans_reg"/>
    <property type="match status" value="1"/>
</dbReference>
<protein>
    <submittedName>
        <fullName evidence="6">Lrp/AsnC family transcriptional regulator</fullName>
    </submittedName>
</protein>
<dbReference type="CDD" id="cd00090">
    <property type="entry name" value="HTH_ARSR"/>
    <property type="match status" value="1"/>
</dbReference>
<evidence type="ECO:0000313" key="7">
    <source>
        <dbReference type="Proteomes" id="UP000291933"/>
    </source>
</evidence>
<dbReference type="InterPro" id="IPR011008">
    <property type="entry name" value="Dimeric_a/b-barrel"/>
</dbReference>
<dbReference type="InterPro" id="IPR019885">
    <property type="entry name" value="Tscrpt_reg_HTH_AsnC-type_CS"/>
</dbReference>
<dbReference type="InterPro" id="IPR000485">
    <property type="entry name" value="AsnC-type_HTH_dom"/>
</dbReference>
<dbReference type="EMBL" id="SDMR01000001">
    <property type="protein sequence ID" value="TBT96448.1"/>
    <property type="molecule type" value="Genomic_DNA"/>
</dbReference>
<evidence type="ECO:0000256" key="2">
    <source>
        <dbReference type="ARBA" id="ARBA00023125"/>
    </source>
</evidence>
<dbReference type="GO" id="GO:0043565">
    <property type="term" value="F:sequence-specific DNA binding"/>
    <property type="evidence" value="ECO:0007669"/>
    <property type="project" value="InterPro"/>
</dbReference>
<name>A0A4Q9KPC6_PROTD</name>
<dbReference type="SUPFAM" id="SSF46785">
    <property type="entry name" value="Winged helix' DNA-binding domain"/>
    <property type="match status" value="1"/>
</dbReference>
<keyword evidence="2" id="KW-0238">DNA-binding</keyword>
<keyword evidence="1" id="KW-0805">Transcription regulation</keyword>
<dbReference type="GO" id="GO:0043201">
    <property type="term" value="P:response to L-leucine"/>
    <property type="evidence" value="ECO:0007669"/>
    <property type="project" value="TreeGrafter"/>
</dbReference>
<dbReference type="InterPro" id="IPR019887">
    <property type="entry name" value="Tscrpt_reg_AsnC/Lrp_C"/>
</dbReference>
<dbReference type="SUPFAM" id="SSF54909">
    <property type="entry name" value="Dimeric alpha+beta barrel"/>
    <property type="match status" value="1"/>
</dbReference>
<accession>A0A4Q9KPC6</accession>
<proteinExistence type="predicted"/>
<evidence type="ECO:0000256" key="3">
    <source>
        <dbReference type="ARBA" id="ARBA00023159"/>
    </source>
</evidence>
<dbReference type="OrthoDB" id="4411089at2"/>
<dbReference type="Gene3D" id="1.10.10.10">
    <property type="entry name" value="Winged helix-like DNA-binding domain superfamily/Winged helix DNA-binding domain"/>
    <property type="match status" value="1"/>
</dbReference>
<dbReference type="GO" id="GO:0006524">
    <property type="term" value="P:alanine catabolic process"/>
    <property type="evidence" value="ECO:0007669"/>
    <property type="project" value="TreeGrafter"/>
</dbReference>
<keyword evidence="3" id="KW-0010">Activator</keyword>
<sequence length="150" mass="16621">MDAVDRHILRLLQADGRRTNVDIAREVGLTPSPCLRRIRSLEERGFISGYSAVLNPVLLRRNLVINVEVELADQRRETMAAFEDAVLALDDVQACYLISGEADYLLTVAVADLDAYHKVFSEKLGELPGVTSIKSLITMKAVKEGRTLPV</sequence>
<keyword evidence="7" id="KW-1185">Reference proteome</keyword>
<dbReference type="PROSITE" id="PS00519">
    <property type="entry name" value="HTH_ASNC_1"/>
    <property type="match status" value="1"/>
</dbReference>
<dbReference type="Proteomes" id="UP000291933">
    <property type="component" value="Unassembled WGS sequence"/>
</dbReference>
<dbReference type="PRINTS" id="PR00033">
    <property type="entry name" value="HTHASNC"/>
</dbReference>
<dbReference type="InterPro" id="IPR036388">
    <property type="entry name" value="WH-like_DNA-bd_sf"/>
</dbReference>
<reference evidence="6 7" key="1">
    <citation type="submission" date="2019-01" db="EMBL/GenBank/DDBJ databases">
        <title>Lactibacter flavus gen. nov., sp. nov., a novel bacterium of the family Propionibacteriaceae isolated from raw milk and dairy products.</title>
        <authorList>
            <person name="Huptas C."/>
            <person name="Wenning M."/>
            <person name="Breitenwieser F."/>
            <person name="Doll E."/>
            <person name="Von Neubeck M."/>
            <person name="Busse H.-J."/>
            <person name="Scherer S."/>
        </authorList>
    </citation>
    <scope>NUCLEOTIDE SEQUENCE [LARGE SCALE GENOMIC DNA]</scope>
    <source>
        <strain evidence="6 7">DSM 22130</strain>
    </source>
</reference>
<dbReference type="InterPro" id="IPR019888">
    <property type="entry name" value="Tscrpt_reg_AsnC-like"/>
</dbReference>
<dbReference type="GO" id="GO:0005829">
    <property type="term" value="C:cytosol"/>
    <property type="evidence" value="ECO:0007669"/>
    <property type="project" value="TreeGrafter"/>
</dbReference>
<evidence type="ECO:0000256" key="1">
    <source>
        <dbReference type="ARBA" id="ARBA00023015"/>
    </source>
</evidence>
<evidence type="ECO:0000259" key="5">
    <source>
        <dbReference type="PROSITE" id="PS50956"/>
    </source>
</evidence>
<keyword evidence="4" id="KW-0804">Transcription</keyword>
<dbReference type="InterPro" id="IPR036390">
    <property type="entry name" value="WH_DNA-bd_sf"/>
</dbReference>
<dbReference type="PROSITE" id="PS50956">
    <property type="entry name" value="HTH_ASNC_2"/>
    <property type="match status" value="1"/>
</dbReference>
<dbReference type="Pfam" id="PF13404">
    <property type="entry name" value="HTH_AsnC-type"/>
    <property type="match status" value="1"/>
</dbReference>
<evidence type="ECO:0000313" key="6">
    <source>
        <dbReference type="EMBL" id="TBT96448.1"/>
    </source>
</evidence>
<evidence type="ECO:0000256" key="4">
    <source>
        <dbReference type="ARBA" id="ARBA00023163"/>
    </source>
</evidence>
<organism evidence="6 7">
    <name type="scientific">Propioniciclava tarda</name>
    <dbReference type="NCBI Taxonomy" id="433330"/>
    <lineage>
        <taxon>Bacteria</taxon>
        <taxon>Bacillati</taxon>
        <taxon>Actinomycetota</taxon>
        <taxon>Actinomycetes</taxon>
        <taxon>Propionibacteriales</taxon>
        <taxon>Propionibacteriaceae</taxon>
        <taxon>Propioniciclava</taxon>
    </lineage>
</organism>
<dbReference type="InterPro" id="IPR011991">
    <property type="entry name" value="ArsR-like_HTH"/>
</dbReference>